<feature type="region of interest" description="Disordered" evidence="1">
    <location>
        <begin position="131"/>
        <end position="171"/>
    </location>
</feature>
<dbReference type="OrthoDB" id="4155194at2759"/>
<dbReference type="Proteomes" id="UP000078343">
    <property type="component" value="Unassembled WGS sequence"/>
</dbReference>
<evidence type="ECO:0000313" key="3">
    <source>
        <dbReference type="Proteomes" id="UP000078343"/>
    </source>
</evidence>
<accession>A0A178Z4I1</accession>
<protein>
    <submittedName>
        <fullName evidence="2">Uncharacterized protein</fullName>
    </submittedName>
</protein>
<dbReference type="RefSeq" id="XP_018688014.1">
    <property type="nucleotide sequence ID" value="XM_018842601.1"/>
</dbReference>
<organism evidence="2 3">
    <name type="scientific">Fonsecaea erecta</name>
    <dbReference type="NCBI Taxonomy" id="1367422"/>
    <lineage>
        <taxon>Eukaryota</taxon>
        <taxon>Fungi</taxon>
        <taxon>Dikarya</taxon>
        <taxon>Ascomycota</taxon>
        <taxon>Pezizomycotina</taxon>
        <taxon>Eurotiomycetes</taxon>
        <taxon>Chaetothyriomycetidae</taxon>
        <taxon>Chaetothyriales</taxon>
        <taxon>Herpotrichiellaceae</taxon>
        <taxon>Fonsecaea</taxon>
    </lineage>
</organism>
<gene>
    <name evidence="2" type="ORF">AYL99_11095</name>
</gene>
<dbReference type="EMBL" id="LVYI01000013">
    <property type="protein sequence ID" value="OAP54647.1"/>
    <property type="molecule type" value="Genomic_DNA"/>
</dbReference>
<sequence length="182" mass="21083">MDVENANESADKRQSPRKTLTGRFGNLKITNHPDNMPTTVTLRPDNFLRQRAIGSQGEAGRSHRTECYIPRQMPPQRKRTADGAIKPQPASALIDLRNDFLPHDNYRRAPDVRWKMDLDILQRRIAVIEAQKQASSHHRSSPLRARGREQRVGPGQGWQRTRYRQDPETEDNLMDWKEVAIR</sequence>
<feature type="compositionally biased region" description="Polar residues" evidence="1">
    <location>
        <begin position="28"/>
        <end position="38"/>
    </location>
</feature>
<feature type="region of interest" description="Disordered" evidence="1">
    <location>
        <begin position="1"/>
        <end position="38"/>
    </location>
</feature>
<comment type="caution">
    <text evidence="2">The sequence shown here is derived from an EMBL/GenBank/DDBJ whole genome shotgun (WGS) entry which is preliminary data.</text>
</comment>
<reference evidence="2 3" key="1">
    <citation type="submission" date="2016-04" db="EMBL/GenBank/DDBJ databases">
        <title>Draft genome of Fonsecaea erecta CBS 125763.</title>
        <authorList>
            <person name="Weiss V.A."/>
            <person name="Vicente V.A."/>
            <person name="Raittz R.T."/>
            <person name="Moreno L.F."/>
            <person name="De Souza E.M."/>
            <person name="Pedrosa F.O."/>
            <person name="Steffens M.B."/>
            <person name="Faoro H."/>
            <person name="Tadra-Sfeir M.Z."/>
            <person name="Najafzadeh M.J."/>
            <person name="Felipe M.S."/>
            <person name="Teixeira M."/>
            <person name="Sun J."/>
            <person name="Xi L."/>
            <person name="Gomes R."/>
            <person name="De Azevedo C.M."/>
            <person name="Salgado C.G."/>
            <person name="Da Silva M.B."/>
            <person name="Nascimento M.F."/>
            <person name="Queiroz-Telles F."/>
            <person name="Attili D.S."/>
            <person name="Gorbushina A."/>
        </authorList>
    </citation>
    <scope>NUCLEOTIDE SEQUENCE [LARGE SCALE GENOMIC DNA]</scope>
    <source>
        <strain evidence="2 3">CBS 125763</strain>
    </source>
</reference>
<evidence type="ECO:0000256" key="1">
    <source>
        <dbReference type="SAM" id="MobiDB-lite"/>
    </source>
</evidence>
<name>A0A178Z4I1_9EURO</name>
<proteinExistence type="predicted"/>
<keyword evidence="3" id="KW-1185">Reference proteome</keyword>
<dbReference type="AlphaFoldDB" id="A0A178Z4I1"/>
<dbReference type="GeneID" id="30015263"/>
<evidence type="ECO:0000313" key="2">
    <source>
        <dbReference type="EMBL" id="OAP54647.1"/>
    </source>
</evidence>